<gene>
    <name evidence="2" type="ORF">AN957_18895</name>
</gene>
<feature type="transmembrane region" description="Helical" evidence="1">
    <location>
        <begin position="6"/>
        <end position="26"/>
    </location>
</feature>
<sequence>MVEMLYAFSIFLLIVSFFPLSFKYLFQNEQFEARNKIMEWHVFVQQLKKEVRLSDEMYVFNDRIILWKDGQSIQFDKHGSNIRRRVDEKGHEIVFQQVETVCFDELKDGFRLTVNDLFQQQHAASFISFLDLEADDDPE</sequence>
<dbReference type="STRING" id="1637975.AN957_18895"/>
<comment type="caution">
    <text evidence="2">The sequence shown here is derived from an EMBL/GenBank/DDBJ whole genome shotgun (WGS) entry which is preliminary data.</text>
</comment>
<dbReference type="PATRIC" id="fig|1637975.4.peg.3737"/>
<proteinExistence type="predicted"/>
<accession>A0A0Q3TFS6</accession>
<keyword evidence="1" id="KW-0812">Transmembrane</keyword>
<evidence type="ECO:0000313" key="2">
    <source>
        <dbReference type="EMBL" id="KQL21981.1"/>
    </source>
</evidence>
<dbReference type="NCBIfam" id="NF041002">
    <property type="entry name" value="pilin_ComGF"/>
    <property type="match status" value="1"/>
</dbReference>
<evidence type="ECO:0008006" key="4">
    <source>
        <dbReference type="Google" id="ProtNLM"/>
    </source>
</evidence>
<organism evidence="2 3">
    <name type="scientific">Cytobacillus solani</name>
    <dbReference type="NCBI Taxonomy" id="1637975"/>
    <lineage>
        <taxon>Bacteria</taxon>
        <taxon>Bacillati</taxon>
        <taxon>Bacillota</taxon>
        <taxon>Bacilli</taxon>
        <taxon>Bacillales</taxon>
        <taxon>Bacillaceae</taxon>
        <taxon>Cytobacillus</taxon>
    </lineage>
</organism>
<dbReference type="InterPro" id="IPR016977">
    <property type="entry name" value="ComGF"/>
</dbReference>
<keyword evidence="1" id="KW-1133">Transmembrane helix</keyword>
<protein>
    <recommendedName>
        <fullName evidence="4">Competence protein ComGF</fullName>
    </recommendedName>
</protein>
<keyword evidence="3" id="KW-1185">Reference proteome</keyword>
<evidence type="ECO:0000256" key="1">
    <source>
        <dbReference type="SAM" id="Phobius"/>
    </source>
</evidence>
<dbReference type="Pfam" id="PF15980">
    <property type="entry name" value="ComGF"/>
    <property type="match status" value="1"/>
</dbReference>
<evidence type="ECO:0000313" key="3">
    <source>
        <dbReference type="Proteomes" id="UP000050996"/>
    </source>
</evidence>
<dbReference type="Proteomes" id="UP000050996">
    <property type="component" value="Unassembled WGS sequence"/>
</dbReference>
<reference evidence="2 3" key="1">
    <citation type="submission" date="2015-09" db="EMBL/GenBank/DDBJ databases">
        <title>Genome sequencing project for genomic taxonomy and phylogenomics of Bacillus-like bacteria.</title>
        <authorList>
            <person name="Liu B."/>
            <person name="Wang J."/>
            <person name="Zhu Y."/>
            <person name="Liu G."/>
            <person name="Chen Q."/>
            <person name="Chen Z."/>
            <person name="Lan J."/>
            <person name="Che J."/>
            <person name="Ge C."/>
            <person name="Shi H."/>
            <person name="Pan Z."/>
            <person name="Liu X."/>
        </authorList>
    </citation>
    <scope>NUCLEOTIDE SEQUENCE [LARGE SCALE GENOMIC DNA]</scope>
    <source>
        <strain evidence="2 3">FJAT-18043</strain>
    </source>
</reference>
<keyword evidence="1" id="KW-0472">Membrane</keyword>
<dbReference type="EMBL" id="LJIX01000006">
    <property type="protein sequence ID" value="KQL21981.1"/>
    <property type="molecule type" value="Genomic_DNA"/>
</dbReference>
<dbReference type="AlphaFoldDB" id="A0A0Q3TFS6"/>
<name>A0A0Q3TFS6_9BACI</name>